<comment type="caution">
    <text evidence="2">The sequence shown here is derived from an EMBL/GenBank/DDBJ whole genome shotgun (WGS) entry which is preliminary data.</text>
</comment>
<dbReference type="EMBL" id="PKUR01000001">
    <property type="protein sequence ID" value="PLW87266.1"/>
    <property type="molecule type" value="Genomic_DNA"/>
</dbReference>
<dbReference type="RefSeq" id="WP_066050150.1">
    <property type="nucleotide sequence ID" value="NZ_BMYL01000001.1"/>
</dbReference>
<keyword evidence="1" id="KW-0812">Transmembrane</keyword>
<dbReference type="KEGG" id="hja:BST95_16880"/>
<feature type="transmembrane region" description="Helical" evidence="1">
    <location>
        <begin position="59"/>
        <end position="80"/>
    </location>
</feature>
<gene>
    <name evidence="2" type="ORF">C0029_01330</name>
</gene>
<organism evidence="2 3">
    <name type="scientific">Halioglobus japonicus</name>
    <dbReference type="NCBI Taxonomy" id="930805"/>
    <lineage>
        <taxon>Bacteria</taxon>
        <taxon>Pseudomonadati</taxon>
        <taxon>Pseudomonadota</taxon>
        <taxon>Gammaproteobacteria</taxon>
        <taxon>Cellvibrionales</taxon>
        <taxon>Halieaceae</taxon>
        <taxon>Halioglobus</taxon>
    </lineage>
</organism>
<protein>
    <submittedName>
        <fullName evidence="2">Uncharacterized protein</fullName>
    </submittedName>
</protein>
<evidence type="ECO:0000313" key="3">
    <source>
        <dbReference type="Proteomes" id="UP000235162"/>
    </source>
</evidence>
<keyword evidence="3" id="KW-1185">Reference proteome</keyword>
<keyword evidence="1" id="KW-0472">Membrane</keyword>
<evidence type="ECO:0000256" key="1">
    <source>
        <dbReference type="SAM" id="Phobius"/>
    </source>
</evidence>
<name>A0AAP8MG55_9GAMM</name>
<keyword evidence="1" id="KW-1133">Transmembrane helix</keyword>
<dbReference type="AlphaFoldDB" id="A0AAP8MG55"/>
<proteinExistence type="predicted"/>
<accession>A0AAP8MG55</accession>
<evidence type="ECO:0000313" key="2">
    <source>
        <dbReference type="EMBL" id="PLW87266.1"/>
    </source>
</evidence>
<dbReference type="Proteomes" id="UP000235162">
    <property type="component" value="Unassembled WGS sequence"/>
</dbReference>
<sequence length="93" mass="9815">MWRYISVFFLIGLAVVIVHSQAGQVAPAHVALVQLQDCLELNAAQPMAGQGEGLSFNALGRALMIGCLSILLFVPAALLAEYFSDGSDDHTAA</sequence>
<reference evidence="2 3" key="1">
    <citation type="submission" date="2018-01" db="EMBL/GenBank/DDBJ databases">
        <title>The draft genome sequence of Halioglobus japonicus S1-36.</title>
        <authorList>
            <person name="Du Z.-J."/>
            <person name="Shi M.-J."/>
        </authorList>
    </citation>
    <scope>NUCLEOTIDE SEQUENCE [LARGE SCALE GENOMIC DNA]</scope>
    <source>
        <strain evidence="2 3">S1-36</strain>
    </source>
</reference>